<organism evidence="1 2">
    <name type="scientific">Racocetra persica</name>
    <dbReference type="NCBI Taxonomy" id="160502"/>
    <lineage>
        <taxon>Eukaryota</taxon>
        <taxon>Fungi</taxon>
        <taxon>Fungi incertae sedis</taxon>
        <taxon>Mucoromycota</taxon>
        <taxon>Glomeromycotina</taxon>
        <taxon>Glomeromycetes</taxon>
        <taxon>Diversisporales</taxon>
        <taxon>Gigasporaceae</taxon>
        <taxon>Racocetra</taxon>
    </lineage>
</organism>
<comment type="caution">
    <text evidence="1">The sequence shown here is derived from an EMBL/GenBank/DDBJ whole genome shotgun (WGS) entry which is preliminary data.</text>
</comment>
<accession>A0ACA9QBW1</accession>
<feature type="non-terminal residue" evidence="1">
    <location>
        <position position="370"/>
    </location>
</feature>
<keyword evidence="2" id="KW-1185">Reference proteome</keyword>
<gene>
    <name evidence="1" type="ORF">RPERSI_LOCUS13251</name>
</gene>
<reference evidence="1" key="1">
    <citation type="submission" date="2021-06" db="EMBL/GenBank/DDBJ databases">
        <authorList>
            <person name="Kallberg Y."/>
            <person name="Tangrot J."/>
            <person name="Rosling A."/>
        </authorList>
    </citation>
    <scope>NUCLEOTIDE SEQUENCE</scope>
    <source>
        <strain evidence="1">MA461A</strain>
    </source>
</reference>
<sequence length="370" mass="43438">CAYTRDQLVDVFLDFLDPYEDFDNTEPCKQELNIEIAVFLNSFIDHIETTNDDESNKLIAYQIIKLISKADGFVMKENQKNHELKTLVNSEILNLDYLAHPQPRSIAVSSEIKEYIQQNKLLTVPQIYHNIKASSLNGYVHVTQQQIYYWCKRLGFNEYKLSEDQIESTIQYLFHQPTCKLIIQQPTIIAFMTPLFNVFPKEQITTIVVDATYNTNRLKYELYTILGIMDETRFSLSYLFLKPDQKEKRLTTLLNWFYLMKEQGMHYIKTFLTDKDFSQITSAQIVWPHARIQLCYWHVLRAIKKKLSSSGIVYSTYDVYEAHSICSEIDPSWQPASKNQNVLVDLFSNSDRIKNVAADDEYKIFCRKDL</sequence>
<dbReference type="Proteomes" id="UP000789920">
    <property type="component" value="Unassembled WGS sequence"/>
</dbReference>
<name>A0ACA9QBW1_9GLOM</name>
<dbReference type="EMBL" id="CAJVQC010029209">
    <property type="protein sequence ID" value="CAG8742051.1"/>
    <property type="molecule type" value="Genomic_DNA"/>
</dbReference>
<proteinExistence type="predicted"/>
<evidence type="ECO:0000313" key="1">
    <source>
        <dbReference type="EMBL" id="CAG8742051.1"/>
    </source>
</evidence>
<evidence type="ECO:0000313" key="2">
    <source>
        <dbReference type="Proteomes" id="UP000789920"/>
    </source>
</evidence>
<feature type="non-terminal residue" evidence="1">
    <location>
        <position position="1"/>
    </location>
</feature>
<protein>
    <submittedName>
        <fullName evidence="1">21879_t:CDS:1</fullName>
    </submittedName>
</protein>